<feature type="non-terminal residue" evidence="1">
    <location>
        <position position="1"/>
    </location>
</feature>
<sequence length="120" mass="13599">MLQKSKASPIFGLIESPFFPQSESSFHQGTELIFPFASGNTVSPPSSTSELAQHDHLSSYPRQIEVHQHRCYPLTPTLSVKVVHKVVKMRLILLSNFIMKNLKSFTMLCILWDTVTQLII</sequence>
<dbReference type="Proteomes" id="UP000257109">
    <property type="component" value="Unassembled WGS sequence"/>
</dbReference>
<organism evidence="1 2">
    <name type="scientific">Mucuna pruriens</name>
    <name type="common">Velvet bean</name>
    <name type="synonym">Dolichos pruriens</name>
    <dbReference type="NCBI Taxonomy" id="157652"/>
    <lineage>
        <taxon>Eukaryota</taxon>
        <taxon>Viridiplantae</taxon>
        <taxon>Streptophyta</taxon>
        <taxon>Embryophyta</taxon>
        <taxon>Tracheophyta</taxon>
        <taxon>Spermatophyta</taxon>
        <taxon>Magnoliopsida</taxon>
        <taxon>eudicotyledons</taxon>
        <taxon>Gunneridae</taxon>
        <taxon>Pentapetalae</taxon>
        <taxon>rosids</taxon>
        <taxon>fabids</taxon>
        <taxon>Fabales</taxon>
        <taxon>Fabaceae</taxon>
        <taxon>Papilionoideae</taxon>
        <taxon>50 kb inversion clade</taxon>
        <taxon>NPAAA clade</taxon>
        <taxon>indigoferoid/millettioid clade</taxon>
        <taxon>Phaseoleae</taxon>
        <taxon>Mucuna</taxon>
    </lineage>
</organism>
<accession>A0A371EN38</accession>
<evidence type="ECO:0000313" key="1">
    <source>
        <dbReference type="EMBL" id="RDX67481.1"/>
    </source>
</evidence>
<reference evidence="1" key="1">
    <citation type="submission" date="2018-05" db="EMBL/GenBank/DDBJ databases">
        <title>Draft genome of Mucuna pruriens seed.</title>
        <authorList>
            <person name="Nnadi N.E."/>
            <person name="Vos R."/>
            <person name="Hasami M.H."/>
            <person name="Devisetty U.K."/>
            <person name="Aguiy J.C."/>
        </authorList>
    </citation>
    <scope>NUCLEOTIDE SEQUENCE [LARGE SCALE GENOMIC DNA]</scope>
    <source>
        <strain evidence="1">JCA_2017</strain>
    </source>
</reference>
<name>A0A371EN38_MUCPR</name>
<dbReference type="AlphaFoldDB" id="A0A371EN38"/>
<proteinExistence type="predicted"/>
<evidence type="ECO:0000313" key="2">
    <source>
        <dbReference type="Proteomes" id="UP000257109"/>
    </source>
</evidence>
<protein>
    <submittedName>
        <fullName evidence="1">Uncharacterized protein</fullName>
    </submittedName>
</protein>
<gene>
    <name evidence="1" type="ORF">CR513_53639</name>
</gene>
<keyword evidence="2" id="KW-1185">Reference proteome</keyword>
<comment type="caution">
    <text evidence="1">The sequence shown here is derived from an EMBL/GenBank/DDBJ whole genome shotgun (WGS) entry which is preliminary data.</text>
</comment>
<dbReference type="EMBL" id="QJKJ01012977">
    <property type="protein sequence ID" value="RDX67481.1"/>
    <property type="molecule type" value="Genomic_DNA"/>
</dbReference>